<organism evidence="2">
    <name type="scientific">Tanacetum cinerariifolium</name>
    <name type="common">Dalmatian daisy</name>
    <name type="synonym">Chrysanthemum cinerariifolium</name>
    <dbReference type="NCBI Taxonomy" id="118510"/>
    <lineage>
        <taxon>Eukaryota</taxon>
        <taxon>Viridiplantae</taxon>
        <taxon>Streptophyta</taxon>
        <taxon>Embryophyta</taxon>
        <taxon>Tracheophyta</taxon>
        <taxon>Spermatophyta</taxon>
        <taxon>Magnoliopsida</taxon>
        <taxon>eudicotyledons</taxon>
        <taxon>Gunneridae</taxon>
        <taxon>Pentapetalae</taxon>
        <taxon>asterids</taxon>
        <taxon>campanulids</taxon>
        <taxon>Asterales</taxon>
        <taxon>Asteraceae</taxon>
        <taxon>Asteroideae</taxon>
        <taxon>Anthemideae</taxon>
        <taxon>Anthemidinae</taxon>
        <taxon>Tanacetum</taxon>
    </lineage>
</organism>
<comment type="caution">
    <text evidence="2">The sequence shown here is derived from an EMBL/GenBank/DDBJ whole genome shotgun (WGS) entry which is preliminary data.</text>
</comment>
<feature type="region of interest" description="Disordered" evidence="1">
    <location>
        <begin position="35"/>
        <end position="66"/>
    </location>
</feature>
<gene>
    <name evidence="2" type="ORF">Tci_933746</name>
</gene>
<protein>
    <submittedName>
        <fullName evidence="2">Uncharacterized protein</fullName>
    </submittedName>
</protein>
<reference evidence="2" key="1">
    <citation type="journal article" date="2019" name="Sci. Rep.">
        <title>Draft genome of Tanacetum cinerariifolium, the natural source of mosquito coil.</title>
        <authorList>
            <person name="Yamashiro T."/>
            <person name="Shiraishi A."/>
            <person name="Satake H."/>
            <person name="Nakayama K."/>
        </authorList>
    </citation>
    <scope>NUCLEOTIDE SEQUENCE</scope>
</reference>
<accession>A0A699XQ35</accession>
<feature type="non-terminal residue" evidence="2">
    <location>
        <position position="66"/>
    </location>
</feature>
<proteinExistence type="predicted"/>
<dbReference type="AlphaFoldDB" id="A0A699XQ35"/>
<feature type="compositionally biased region" description="Basic and acidic residues" evidence="1">
    <location>
        <begin position="49"/>
        <end position="66"/>
    </location>
</feature>
<evidence type="ECO:0000256" key="1">
    <source>
        <dbReference type="SAM" id="MobiDB-lite"/>
    </source>
</evidence>
<dbReference type="EMBL" id="BKCJ011901138">
    <property type="protein sequence ID" value="GFD61777.1"/>
    <property type="molecule type" value="Genomic_DNA"/>
</dbReference>
<name>A0A699XQ35_TANCI</name>
<sequence length="66" mass="6902">MLKALDSLPSLLNKVTETLHRFASVVEIASGATTADVPSAGQATASPAEGEKNTKDAETNLKYELV</sequence>
<evidence type="ECO:0000313" key="2">
    <source>
        <dbReference type="EMBL" id="GFD61777.1"/>
    </source>
</evidence>